<dbReference type="Proteomes" id="UP000306236">
    <property type="component" value="Unassembled WGS sequence"/>
</dbReference>
<dbReference type="RefSeq" id="WP_136407572.1">
    <property type="nucleotide sequence ID" value="NZ_SSWX01000025.1"/>
</dbReference>
<dbReference type="AlphaFoldDB" id="A0A4S5BNF9"/>
<organism evidence="2 3">
    <name type="scientific">Lampropedia aestuarii</name>
    <dbReference type="NCBI Taxonomy" id="2562762"/>
    <lineage>
        <taxon>Bacteria</taxon>
        <taxon>Pseudomonadati</taxon>
        <taxon>Pseudomonadota</taxon>
        <taxon>Betaproteobacteria</taxon>
        <taxon>Burkholderiales</taxon>
        <taxon>Comamonadaceae</taxon>
        <taxon>Lampropedia</taxon>
    </lineage>
</organism>
<feature type="region of interest" description="Disordered" evidence="1">
    <location>
        <begin position="212"/>
        <end position="231"/>
    </location>
</feature>
<gene>
    <name evidence="2" type="ORF">E8K88_15425</name>
</gene>
<keyword evidence="3" id="KW-1185">Reference proteome</keyword>
<protein>
    <submittedName>
        <fullName evidence="2">DUF1631 domain-containing protein</fullName>
    </submittedName>
</protein>
<sequence length="889" mass="97333">MDHSPAKDNDPEVLIRLARKCFLQSLCNSIPELDRLLVRRFEAGGDTSSKDNSVDVRLIPEWLRSYMQHRRSWAQNLLTIWRAGLVSKPDHPPPSAFEETSSLAQLSLISNDAIEGMIASSRLNTRVLEVIEPLFTQLRKRLLSLDPKGLANKDLLQPLAVAQSLMDAWSEAKLDQRAFVWVMDGVAKEWGEHMLKAYEASNALLQEKGIQPYARPTPSPTSASAALASSHPGLPHSGAFAPSAAATIAQPAAVLGPATHLGPPATAIHQPFPGALPNPPEYLAPQFLAPQMVIPGGYTPSSATASLHTSVPGQIPVSTAPMAHMAHMAQLPQLPQPSIQQIHALWADIRQRLEQVVGPGHKPTPGNTVTELAPSVELMDAMQAQVQAGYVQKLEKAASHSALIRTPAEVSAEVAQLAKAQSESLKQEAARPNEKAIIEMVALMFQSVIAEDRVPASVRVLFARLQVPVLRIALTDNAFFSDEAHPARRLIDRMGSAAMGFDGANFQGSSLEMELSRIVQMIEQYPDTGIKVFQLALNEFEKFLQQFLAETRQAGKAMSVAQQVEEKETLLVKFTIELRTMLQDLPIQDDIRAFLFKTWAEVLAVSAVRAGAQSPQTQRHKHTAALLIWALSGTSDAVQRKRVAQALPGLRARLRAGMAMVGVTEIAQEAIQTQIIQSIQNTFLTHTEGLSMARLEQIAARLKGLENLVSEGQVQDIALSPENLEMMTGLELTGLVVIEEPVNTGVSDAVVDWAKNRAIGEWFYLAPKNAKTTTQTSERKAGPRVQYAWHSAQRHLHLLLMPDGRSLLMKLKTFAVCIEQGQLIPLDQEGLMLRATREALNQFQPSSVYLMTDMPEGEMAESQAHFTHAMAFEQPTKPRTTSSPSALSN</sequence>
<comment type="caution">
    <text evidence="2">The sequence shown here is derived from an EMBL/GenBank/DDBJ whole genome shotgun (WGS) entry which is preliminary data.</text>
</comment>
<dbReference type="OrthoDB" id="6188167at2"/>
<proteinExistence type="predicted"/>
<accession>A0A4S5BNF9</accession>
<dbReference type="InterPro" id="IPR012434">
    <property type="entry name" value="DUF1631"/>
</dbReference>
<evidence type="ECO:0000256" key="1">
    <source>
        <dbReference type="SAM" id="MobiDB-lite"/>
    </source>
</evidence>
<evidence type="ECO:0000313" key="3">
    <source>
        <dbReference type="Proteomes" id="UP000306236"/>
    </source>
</evidence>
<reference evidence="2 3" key="1">
    <citation type="submission" date="2019-04" db="EMBL/GenBank/DDBJ databases">
        <title>Lampropedia sp YIM MLB12 draf genome.</title>
        <authorList>
            <person name="Wang Y.-X."/>
        </authorList>
    </citation>
    <scope>NUCLEOTIDE SEQUENCE [LARGE SCALE GENOMIC DNA]</scope>
    <source>
        <strain evidence="2 3">YIM MLB12</strain>
    </source>
</reference>
<name>A0A4S5BNF9_9BURK</name>
<evidence type="ECO:0000313" key="2">
    <source>
        <dbReference type="EMBL" id="THJ31278.1"/>
    </source>
</evidence>
<dbReference type="Pfam" id="PF07793">
    <property type="entry name" value="DUF1631"/>
    <property type="match status" value="1"/>
</dbReference>
<dbReference type="EMBL" id="SSWX01000025">
    <property type="protein sequence ID" value="THJ31278.1"/>
    <property type="molecule type" value="Genomic_DNA"/>
</dbReference>